<evidence type="ECO:0000313" key="4">
    <source>
        <dbReference type="Proteomes" id="UP001190700"/>
    </source>
</evidence>
<keyword evidence="1" id="KW-1133">Transmembrane helix</keyword>
<evidence type="ECO:0000256" key="2">
    <source>
        <dbReference type="SAM" id="SignalP"/>
    </source>
</evidence>
<feature type="signal peptide" evidence="2">
    <location>
        <begin position="1"/>
        <end position="27"/>
    </location>
</feature>
<proteinExistence type="predicted"/>
<comment type="caution">
    <text evidence="3">The sequence shown here is derived from an EMBL/GenBank/DDBJ whole genome shotgun (WGS) entry which is preliminary data.</text>
</comment>
<evidence type="ECO:0000313" key="3">
    <source>
        <dbReference type="EMBL" id="KAK3238804.1"/>
    </source>
</evidence>
<feature type="transmembrane region" description="Helical" evidence="1">
    <location>
        <begin position="298"/>
        <end position="321"/>
    </location>
</feature>
<keyword evidence="1" id="KW-0472">Membrane</keyword>
<keyword evidence="2" id="KW-0732">Signal</keyword>
<organism evidence="3 4">
    <name type="scientific">Cymbomonas tetramitiformis</name>
    <dbReference type="NCBI Taxonomy" id="36881"/>
    <lineage>
        <taxon>Eukaryota</taxon>
        <taxon>Viridiplantae</taxon>
        <taxon>Chlorophyta</taxon>
        <taxon>Pyramimonadophyceae</taxon>
        <taxon>Pyramimonadales</taxon>
        <taxon>Pyramimonadaceae</taxon>
        <taxon>Cymbomonas</taxon>
    </lineage>
</organism>
<sequence>MCWRLMRREACIVVVICLLNSAARLSSHPLPPDQPAEYAYNYRYTYRATLNSSGTIFSHTSMHADVSWSLKHQSMRAFVSGINEGKIVSLILAKNYEEPSNSEASLTIDYDARKCISSPMPAGTVYPGPDHYKVLLQNVGASHEVSYTQSGCMVSDKCEIFTVRTPDSGSAQAHVHTEWYEFNNATGHLVASGSDGTKWCCMASRQCREQGGTSMACPTQAAQQVTYTSSTIYDQPFQIFRPEDWPKGHFSTDCPIRSSLPPAPDSSPVTLTPTLQPTSVPSPLATTNAGIARVLNRIYIVLLILAIACCVGLLFHIAVAIRERCSTRGLSAAERPFLAGQELY</sequence>
<name>A0AAE0BN94_9CHLO</name>
<feature type="chain" id="PRO_5042077284" evidence="2">
    <location>
        <begin position="28"/>
        <end position="344"/>
    </location>
</feature>
<keyword evidence="4" id="KW-1185">Reference proteome</keyword>
<reference evidence="3 4" key="1">
    <citation type="journal article" date="2015" name="Genome Biol. Evol.">
        <title>Comparative Genomics of a Bacterivorous Green Alga Reveals Evolutionary Causalities and Consequences of Phago-Mixotrophic Mode of Nutrition.</title>
        <authorList>
            <person name="Burns J.A."/>
            <person name="Paasch A."/>
            <person name="Narechania A."/>
            <person name="Kim E."/>
        </authorList>
    </citation>
    <scope>NUCLEOTIDE SEQUENCE [LARGE SCALE GENOMIC DNA]</scope>
    <source>
        <strain evidence="3 4">PLY_AMNH</strain>
    </source>
</reference>
<accession>A0AAE0BN94</accession>
<dbReference type="AlphaFoldDB" id="A0AAE0BN94"/>
<gene>
    <name evidence="3" type="ORF">CYMTET_51217</name>
</gene>
<dbReference type="EMBL" id="LGRX02034102">
    <property type="protein sequence ID" value="KAK3238804.1"/>
    <property type="molecule type" value="Genomic_DNA"/>
</dbReference>
<protein>
    <submittedName>
        <fullName evidence="3">Uncharacterized protein</fullName>
    </submittedName>
</protein>
<evidence type="ECO:0000256" key="1">
    <source>
        <dbReference type="SAM" id="Phobius"/>
    </source>
</evidence>
<keyword evidence="1" id="KW-0812">Transmembrane</keyword>
<dbReference type="Proteomes" id="UP001190700">
    <property type="component" value="Unassembled WGS sequence"/>
</dbReference>